<keyword evidence="3" id="KW-1185">Reference proteome</keyword>
<sequence>MAIGTSPRQASSIYRPQNLLLPLIRLHSRIEFTISGKPHVAYFPFSGLIALNFLKIYFFLT</sequence>
<feature type="transmembrane region" description="Helical" evidence="1">
    <location>
        <begin position="41"/>
        <end position="60"/>
    </location>
</feature>
<proteinExistence type="predicted"/>
<organism evidence="2 3">
    <name type="scientific">Rhizopogon vinicolor AM-OR11-026</name>
    <dbReference type="NCBI Taxonomy" id="1314800"/>
    <lineage>
        <taxon>Eukaryota</taxon>
        <taxon>Fungi</taxon>
        <taxon>Dikarya</taxon>
        <taxon>Basidiomycota</taxon>
        <taxon>Agaricomycotina</taxon>
        <taxon>Agaricomycetes</taxon>
        <taxon>Agaricomycetidae</taxon>
        <taxon>Boletales</taxon>
        <taxon>Suillineae</taxon>
        <taxon>Rhizopogonaceae</taxon>
        <taxon>Rhizopogon</taxon>
    </lineage>
</organism>
<gene>
    <name evidence="2" type="ORF">K503DRAFT_807188</name>
</gene>
<protein>
    <submittedName>
        <fullName evidence="2">Uncharacterized protein</fullName>
    </submittedName>
</protein>
<dbReference type="Proteomes" id="UP000092154">
    <property type="component" value="Unassembled WGS sequence"/>
</dbReference>
<accession>A0A1B7MD21</accession>
<dbReference type="AlphaFoldDB" id="A0A1B7MD21"/>
<evidence type="ECO:0000256" key="1">
    <source>
        <dbReference type="SAM" id="Phobius"/>
    </source>
</evidence>
<dbReference type="EMBL" id="KV450384">
    <property type="protein sequence ID" value="OAX30497.1"/>
    <property type="molecule type" value="Genomic_DNA"/>
</dbReference>
<keyword evidence="1" id="KW-0812">Transmembrane</keyword>
<name>A0A1B7MD21_9AGAM</name>
<evidence type="ECO:0000313" key="3">
    <source>
        <dbReference type="Proteomes" id="UP000092154"/>
    </source>
</evidence>
<dbReference type="OrthoDB" id="10562322at2759"/>
<reference evidence="2 3" key="1">
    <citation type="submission" date="2016-06" db="EMBL/GenBank/DDBJ databases">
        <title>Comparative genomics of the ectomycorrhizal sister species Rhizopogon vinicolor and Rhizopogon vesiculosus (Basidiomycota: Boletales) reveals a divergence of the mating type B locus.</title>
        <authorList>
            <consortium name="DOE Joint Genome Institute"/>
            <person name="Mujic A.B."/>
            <person name="Kuo A."/>
            <person name="Tritt A."/>
            <person name="Lipzen A."/>
            <person name="Chen C."/>
            <person name="Johnson J."/>
            <person name="Sharma A."/>
            <person name="Barry K."/>
            <person name="Grigoriev I.V."/>
            <person name="Spatafora J.W."/>
        </authorList>
    </citation>
    <scope>NUCLEOTIDE SEQUENCE [LARGE SCALE GENOMIC DNA]</scope>
    <source>
        <strain evidence="2 3">AM-OR11-026</strain>
    </source>
</reference>
<keyword evidence="1" id="KW-1133">Transmembrane helix</keyword>
<evidence type="ECO:0000313" key="2">
    <source>
        <dbReference type="EMBL" id="OAX30497.1"/>
    </source>
</evidence>
<dbReference type="InParanoid" id="A0A1B7MD21"/>
<keyword evidence="1" id="KW-0472">Membrane</keyword>